<protein>
    <submittedName>
        <fullName evidence="6">MFS transporter</fullName>
    </submittedName>
</protein>
<feature type="transmembrane region" description="Helical" evidence="4">
    <location>
        <begin position="312"/>
        <end position="337"/>
    </location>
</feature>
<feature type="transmembrane region" description="Helical" evidence="4">
    <location>
        <begin position="78"/>
        <end position="96"/>
    </location>
</feature>
<feature type="transmembrane region" description="Helical" evidence="4">
    <location>
        <begin position="358"/>
        <end position="377"/>
    </location>
</feature>
<feature type="transmembrane region" description="Helical" evidence="4">
    <location>
        <begin position="168"/>
        <end position="191"/>
    </location>
</feature>
<feature type="transmembrane region" description="Helical" evidence="4">
    <location>
        <begin position="217"/>
        <end position="239"/>
    </location>
</feature>
<gene>
    <name evidence="6" type="ORF">KAJ83_14050</name>
</gene>
<keyword evidence="7" id="KW-1185">Reference proteome</keyword>
<sequence length="414" mass="41581">MAHPSGRTIWVGLFFGLAVAVLGAYQQLKLPPVLPEMLAAYGYPKVLAGGFMSIFSIAGLTLSFGLGRMMQTHGAARFLIGAAALAAGGAGIILAAPENGWLVLAGRALEGIAMAILAVAGPTLMTRNVGPRHLALAGALAATWIPIGGLIASAVVDLTDRLTPGAAAWPGVFWLGILFCGLVAAATLAVGRPGSAVDLKMPVAHKGAAAPDPARRLGLILAGACFFLWSTQNMAMLTWLPTYLSERHGLDGAAAAQLYALPVGLIAVFNLVTIPILRRGVPIAGLLTVVLVAQAVLFLAVAFTPIPGHPATGIAALALYGALAGLTPACLYGLPAAILGGANTGAGAFGILMTGRNLGVLCDPLMVAGLIGLPMLAGWDGGWGAAALGMAVATGLSALVAGMLARRLAALPPA</sequence>
<dbReference type="GO" id="GO:0022857">
    <property type="term" value="F:transmembrane transporter activity"/>
    <property type="evidence" value="ECO:0007669"/>
    <property type="project" value="InterPro"/>
</dbReference>
<dbReference type="RefSeq" id="WP_210682712.1">
    <property type="nucleotide sequence ID" value="NZ_JAGMWN010000006.1"/>
</dbReference>
<dbReference type="Pfam" id="PF07690">
    <property type="entry name" value="MFS_1"/>
    <property type="match status" value="1"/>
</dbReference>
<dbReference type="InterPro" id="IPR011701">
    <property type="entry name" value="MFS"/>
</dbReference>
<evidence type="ECO:0000256" key="2">
    <source>
        <dbReference type="ARBA" id="ARBA00022989"/>
    </source>
</evidence>
<keyword evidence="3 4" id="KW-0472">Membrane</keyword>
<organism evidence="6 7">
    <name type="scientific">Marivibrio halodurans</name>
    <dbReference type="NCBI Taxonomy" id="2039722"/>
    <lineage>
        <taxon>Bacteria</taxon>
        <taxon>Pseudomonadati</taxon>
        <taxon>Pseudomonadota</taxon>
        <taxon>Alphaproteobacteria</taxon>
        <taxon>Rhodospirillales</taxon>
        <taxon>Rhodospirillaceae</taxon>
        <taxon>Marivibrio</taxon>
    </lineage>
</organism>
<dbReference type="Proteomes" id="UP000672602">
    <property type="component" value="Unassembled WGS sequence"/>
</dbReference>
<evidence type="ECO:0000259" key="5">
    <source>
        <dbReference type="PROSITE" id="PS50850"/>
    </source>
</evidence>
<dbReference type="Gene3D" id="1.20.1250.20">
    <property type="entry name" value="MFS general substrate transporter like domains"/>
    <property type="match status" value="1"/>
</dbReference>
<evidence type="ECO:0000313" key="6">
    <source>
        <dbReference type="EMBL" id="MBP5858138.1"/>
    </source>
</evidence>
<dbReference type="EMBL" id="JAGMWN010000006">
    <property type="protein sequence ID" value="MBP5858138.1"/>
    <property type="molecule type" value="Genomic_DNA"/>
</dbReference>
<feature type="transmembrane region" description="Helical" evidence="4">
    <location>
        <begin position="284"/>
        <end position="306"/>
    </location>
</feature>
<dbReference type="InterPro" id="IPR036259">
    <property type="entry name" value="MFS_trans_sf"/>
</dbReference>
<reference evidence="6" key="1">
    <citation type="submission" date="2021-04" db="EMBL/GenBank/DDBJ databases">
        <authorList>
            <person name="Zhang D.-C."/>
        </authorList>
    </citation>
    <scope>NUCLEOTIDE SEQUENCE</scope>
    <source>
        <strain evidence="6">CGMCC 1.15697</strain>
    </source>
</reference>
<feature type="transmembrane region" description="Helical" evidence="4">
    <location>
        <begin position="102"/>
        <end position="122"/>
    </location>
</feature>
<evidence type="ECO:0000313" key="7">
    <source>
        <dbReference type="Proteomes" id="UP000672602"/>
    </source>
</evidence>
<evidence type="ECO:0000256" key="4">
    <source>
        <dbReference type="SAM" id="Phobius"/>
    </source>
</evidence>
<evidence type="ECO:0000256" key="3">
    <source>
        <dbReference type="ARBA" id="ARBA00023136"/>
    </source>
</evidence>
<name>A0A8J7SNP2_9PROT</name>
<feature type="transmembrane region" description="Helical" evidence="4">
    <location>
        <begin position="134"/>
        <end position="156"/>
    </location>
</feature>
<feature type="transmembrane region" description="Helical" evidence="4">
    <location>
        <begin position="47"/>
        <end position="66"/>
    </location>
</feature>
<keyword evidence="2 4" id="KW-1133">Transmembrane helix</keyword>
<dbReference type="SUPFAM" id="SSF103473">
    <property type="entry name" value="MFS general substrate transporter"/>
    <property type="match status" value="1"/>
</dbReference>
<feature type="transmembrane region" description="Helical" evidence="4">
    <location>
        <begin position="383"/>
        <end position="405"/>
    </location>
</feature>
<accession>A0A8J7SNP2</accession>
<feature type="transmembrane region" description="Helical" evidence="4">
    <location>
        <begin position="259"/>
        <end position="277"/>
    </location>
</feature>
<dbReference type="PROSITE" id="PS50850">
    <property type="entry name" value="MFS"/>
    <property type="match status" value="1"/>
</dbReference>
<dbReference type="InterPro" id="IPR020846">
    <property type="entry name" value="MFS_dom"/>
</dbReference>
<proteinExistence type="predicted"/>
<feature type="domain" description="Major facilitator superfamily (MFS) profile" evidence="5">
    <location>
        <begin position="12"/>
        <end position="409"/>
    </location>
</feature>
<dbReference type="CDD" id="cd06174">
    <property type="entry name" value="MFS"/>
    <property type="match status" value="1"/>
</dbReference>
<comment type="caution">
    <text evidence="6">The sequence shown here is derived from an EMBL/GenBank/DDBJ whole genome shotgun (WGS) entry which is preliminary data.</text>
</comment>
<evidence type="ECO:0000256" key="1">
    <source>
        <dbReference type="ARBA" id="ARBA00022692"/>
    </source>
</evidence>
<keyword evidence="1 4" id="KW-0812">Transmembrane</keyword>
<dbReference type="AlphaFoldDB" id="A0A8J7SNP2"/>